<evidence type="ECO:0000313" key="1">
    <source>
        <dbReference type="EMBL" id="MDD1795886.1"/>
    </source>
</evidence>
<comment type="caution">
    <text evidence="1">The sequence shown here is derived from an EMBL/GenBank/DDBJ whole genome shotgun (WGS) entry which is preliminary data.</text>
</comment>
<evidence type="ECO:0000313" key="2">
    <source>
        <dbReference type="Proteomes" id="UP001149400"/>
    </source>
</evidence>
<dbReference type="Pfam" id="PF18285">
    <property type="entry name" value="LuxT_C"/>
    <property type="match status" value="1"/>
</dbReference>
<sequence length="156" mass="17887">MARITAEEKEQKKQMMDELIFQIFLAEGWEAITYDRLAKELNVRKSSIQSYYPKNVMFATALQGRVFPVVIEKLDFSSKDGFIQSWLLAYHDEESHIFKEVVKMLLHNIIKNGTSPYSRSAIMKLQHILGKNIGEEGADHAIKMVLGATLYSQMSV</sequence>
<dbReference type="Gene3D" id="1.10.357.10">
    <property type="entry name" value="Tetracycline Repressor, domain 2"/>
    <property type="match status" value="1"/>
</dbReference>
<keyword evidence="2" id="KW-1185">Reference proteome</keyword>
<gene>
    <name evidence="1" type="ORF">LRP50_22465</name>
</gene>
<dbReference type="EMBL" id="JAJUBC010000036">
    <property type="protein sequence ID" value="MDD1795886.1"/>
    <property type="molecule type" value="Genomic_DNA"/>
</dbReference>
<protein>
    <submittedName>
        <fullName evidence="1">TetR/AcrR family transcriptional regulator</fullName>
    </submittedName>
</protein>
<dbReference type="RefSeq" id="WP_274166651.1">
    <property type="nucleotide sequence ID" value="NZ_JAJUBC010000036.1"/>
</dbReference>
<organism evidence="1 2">
    <name type="scientific">Enterovibrio gelatinilyticus</name>
    <dbReference type="NCBI Taxonomy" id="2899819"/>
    <lineage>
        <taxon>Bacteria</taxon>
        <taxon>Pseudomonadati</taxon>
        <taxon>Pseudomonadota</taxon>
        <taxon>Gammaproteobacteria</taxon>
        <taxon>Vibrionales</taxon>
        <taxon>Vibrionaceae</taxon>
        <taxon>Enterovibrio</taxon>
    </lineage>
</organism>
<proteinExistence type="predicted"/>
<reference evidence="1" key="1">
    <citation type="submission" date="2021-12" db="EMBL/GenBank/DDBJ databases">
        <title>Enterovibrio ZSDZ35 sp. nov. and Enterovibrio ZSDZ42 sp. nov., isolated from coastal seawater in Qingdao.</title>
        <authorList>
            <person name="Zhang P."/>
        </authorList>
    </citation>
    <scope>NUCLEOTIDE SEQUENCE</scope>
    <source>
        <strain evidence="1">ZSDZ42</strain>
    </source>
</reference>
<name>A0ABT5R6K8_9GAMM</name>
<dbReference type="SUPFAM" id="SSF46689">
    <property type="entry name" value="Homeodomain-like"/>
    <property type="match status" value="1"/>
</dbReference>
<accession>A0ABT5R6K8</accession>
<dbReference type="Proteomes" id="UP001149400">
    <property type="component" value="Unassembled WGS sequence"/>
</dbReference>
<dbReference type="InterPro" id="IPR009057">
    <property type="entry name" value="Homeodomain-like_sf"/>
</dbReference>